<dbReference type="GO" id="GO:0042283">
    <property type="term" value="F:dolichyl pyrophosphate Glc1Man9GlcNAc2 alpha-1,3-glucosyltransferase activity"/>
    <property type="evidence" value="ECO:0007669"/>
    <property type="project" value="TreeGrafter"/>
</dbReference>
<comment type="caution">
    <text evidence="11">The sequence shown here is derived from an EMBL/GenBank/DDBJ whole genome shotgun (WGS) entry which is preliminary data.</text>
</comment>
<keyword evidence="8 10" id="KW-1133">Transmembrane helix</keyword>
<feature type="transmembrane region" description="Helical" evidence="10">
    <location>
        <begin position="422"/>
        <end position="441"/>
    </location>
</feature>
<keyword evidence="7 10" id="KW-0256">Endoplasmic reticulum</keyword>
<dbReference type="GO" id="GO:0004519">
    <property type="term" value="F:endonuclease activity"/>
    <property type="evidence" value="ECO:0007669"/>
    <property type="project" value="InterPro"/>
</dbReference>
<feature type="non-terminal residue" evidence="11">
    <location>
        <position position="1"/>
    </location>
</feature>
<dbReference type="Gene3D" id="3.30.2170.10">
    <property type="entry name" value="archaeoglobus fulgidus dsm 4304 superfamily"/>
    <property type="match status" value="1"/>
</dbReference>
<organism evidence="11 12">
    <name type="scientific">Pristionchus mayeri</name>
    <dbReference type="NCBI Taxonomy" id="1317129"/>
    <lineage>
        <taxon>Eukaryota</taxon>
        <taxon>Metazoa</taxon>
        <taxon>Ecdysozoa</taxon>
        <taxon>Nematoda</taxon>
        <taxon>Chromadorea</taxon>
        <taxon>Rhabditida</taxon>
        <taxon>Rhabditina</taxon>
        <taxon>Diplogasteromorpha</taxon>
        <taxon>Diplogasteroidea</taxon>
        <taxon>Neodiplogasteridae</taxon>
        <taxon>Pristionchus</taxon>
    </lineage>
</organism>
<evidence type="ECO:0000256" key="7">
    <source>
        <dbReference type="ARBA" id="ARBA00022824"/>
    </source>
</evidence>
<comment type="pathway">
    <text evidence="2 10">Protein modification; protein glycosylation.</text>
</comment>
<dbReference type="EMBL" id="BTRK01000002">
    <property type="protein sequence ID" value="GMR36629.1"/>
    <property type="molecule type" value="Genomic_DNA"/>
</dbReference>
<dbReference type="EC" id="2.4.1.-" evidence="10"/>
<evidence type="ECO:0000256" key="3">
    <source>
        <dbReference type="ARBA" id="ARBA00008715"/>
    </source>
</evidence>
<evidence type="ECO:0000256" key="9">
    <source>
        <dbReference type="ARBA" id="ARBA00023136"/>
    </source>
</evidence>
<evidence type="ECO:0000313" key="11">
    <source>
        <dbReference type="EMBL" id="GMR36629.1"/>
    </source>
</evidence>
<keyword evidence="4 10" id="KW-0328">Glycosyltransferase</keyword>
<evidence type="ECO:0000256" key="8">
    <source>
        <dbReference type="ARBA" id="ARBA00022989"/>
    </source>
</evidence>
<accession>A0AAN4ZBK6</accession>
<reference evidence="12" key="1">
    <citation type="submission" date="2022-10" db="EMBL/GenBank/DDBJ databases">
        <title>Genome assembly of Pristionchus species.</title>
        <authorList>
            <person name="Yoshida K."/>
            <person name="Sommer R.J."/>
        </authorList>
    </citation>
    <scope>NUCLEOTIDE SEQUENCE [LARGE SCALE GENOMIC DNA]</scope>
    <source>
        <strain evidence="12">RS5460</strain>
    </source>
</reference>
<evidence type="ECO:0000313" key="12">
    <source>
        <dbReference type="Proteomes" id="UP001328107"/>
    </source>
</evidence>
<comment type="similarity">
    <text evidence="3 10">Belongs to the ALG6/ALG8 glucosyltransferase family.</text>
</comment>
<feature type="transmembrane region" description="Helical" evidence="10">
    <location>
        <begin position="380"/>
        <end position="402"/>
    </location>
</feature>
<evidence type="ECO:0000256" key="6">
    <source>
        <dbReference type="ARBA" id="ARBA00022692"/>
    </source>
</evidence>
<dbReference type="Proteomes" id="UP001328107">
    <property type="component" value="Unassembled WGS sequence"/>
</dbReference>
<evidence type="ECO:0000256" key="1">
    <source>
        <dbReference type="ARBA" id="ARBA00004477"/>
    </source>
</evidence>
<evidence type="ECO:0000256" key="10">
    <source>
        <dbReference type="RuleBase" id="RU363110"/>
    </source>
</evidence>
<keyword evidence="12" id="KW-1185">Reference proteome</keyword>
<feature type="transmembrane region" description="Helical" evidence="10">
    <location>
        <begin position="194"/>
        <end position="216"/>
    </location>
</feature>
<evidence type="ECO:0000256" key="5">
    <source>
        <dbReference type="ARBA" id="ARBA00022679"/>
    </source>
</evidence>
<dbReference type="InterPro" id="IPR007581">
    <property type="entry name" value="Endonuclease-V"/>
</dbReference>
<feature type="transmembrane region" description="Helical" evidence="10">
    <location>
        <begin position="104"/>
        <end position="124"/>
    </location>
</feature>
<dbReference type="GO" id="GO:0006281">
    <property type="term" value="P:DNA repair"/>
    <property type="evidence" value="ECO:0007669"/>
    <property type="project" value="InterPro"/>
</dbReference>
<name>A0AAN4ZBK6_9BILA</name>
<keyword evidence="9 10" id="KW-0472">Membrane</keyword>
<feature type="transmembrane region" description="Helical" evidence="10">
    <location>
        <begin position="228"/>
        <end position="247"/>
    </location>
</feature>
<keyword evidence="6 10" id="KW-0812">Transmembrane</keyword>
<gene>
    <name evidence="11" type="ORF">PMAYCL1PPCAC_06824</name>
</gene>
<dbReference type="PANTHER" id="PTHR12413:SF2">
    <property type="entry name" value="DOLICHYL PYROPHOSPHATE GLC1MAN9GLCNAC2 ALPHA-1,3-GLUCOSYLTRANSFERASE-RELATED"/>
    <property type="match status" value="1"/>
</dbReference>
<proteinExistence type="inferred from homology"/>
<evidence type="ECO:0000256" key="2">
    <source>
        <dbReference type="ARBA" id="ARBA00004922"/>
    </source>
</evidence>
<dbReference type="GO" id="GO:0005789">
    <property type="term" value="C:endoplasmic reticulum membrane"/>
    <property type="evidence" value="ECO:0007669"/>
    <property type="project" value="UniProtKB-SubCell"/>
</dbReference>
<dbReference type="GO" id="GO:0006487">
    <property type="term" value="P:protein N-linked glycosylation"/>
    <property type="evidence" value="ECO:0007669"/>
    <property type="project" value="TreeGrafter"/>
</dbReference>
<evidence type="ECO:0000256" key="4">
    <source>
        <dbReference type="ARBA" id="ARBA00022676"/>
    </source>
</evidence>
<protein>
    <recommendedName>
        <fullName evidence="10">Alpha-1,3-glucosyltransferase</fullName>
        <ecNumber evidence="10">2.4.1.-</ecNumber>
    </recommendedName>
</protein>
<dbReference type="Pfam" id="PF03155">
    <property type="entry name" value="Alg6_Alg8"/>
    <property type="match status" value="1"/>
</dbReference>
<sequence>RMKKGEEPLSRVAVPTVIGLIAVKILLFHSYSSTDIEVHRNWKAITHHLPLSQWYKEETSQWTLDYPPFFAFFEKCLGRLAFLMGMEDILIIQKEALMNSRVLYFMRSTVLASDLIYLLAIVAVSTAMRSSKSRNYLFILLSTHTTFILLDSLHFQYNAMLTSLVIFSIVCMLKAHFLWAALIYSILLNFKHIYLYYAPGFVVAYLIHWFDAINLLRQPLLHTIRQSVSLLVVLLIPFFFSIGPFLFSSLDHLDALQSILSRIFPVQRGLTHAYWAPNAWAIYNTADLVLNKVVSRAGVILPQPEYTSGLVQEYTHTVLPTIGMGISLVCVLISLLPLFSLLRLDRSSSSSSPLSSPSFHLLLSSFSFFFFGYHVHEKALLLPLIPLIILSAQYAIFCPLLLDLTLAVSSSLAPLLFTIPELPLRLAFFFFQFSITLLFVCRVHHQSPLRYLTPNRVTVLVVLSILEIIHSYLDKVIFPTSPFISLLLISLSNSFILFSIFIRLLSLAFPFPLIQWKKWRCLRKERYHMSGSSVISVEREDVSVVAAVDIEVTSRDPTLAVISAVFFDLNKGEKIDSVSEVIPYPQLYIPHFLALSEESHVCDLIGRVISSRPQLRPHIIICDGNGRFHPRRFGLACHVAASTGIPTIGISKNMDWGVIGGDRNARKVYGERLKKLVSWLPQRLGWSPLTFFLPHTLNVVSYPHSTKHVFVSAGLGVSLDTATQIVLELMGKGIAPTAEADNLARRIASQISSL</sequence>
<feature type="transmembrane region" description="Helical" evidence="10">
    <location>
        <begin position="354"/>
        <end position="373"/>
    </location>
</feature>
<dbReference type="PANTHER" id="PTHR12413">
    <property type="entry name" value="DOLICHYL GLYCOSYLTRANSFERASE"/>
    <property type="match status" value="1"/>
</dbReference>
<feature type="transmembrane region" description="Helical" evidence="10">
    <location>
        <begin position="136"/>
        <end position="155"/>
    </location>
</feature>
<comment type="subcellular location">
    <subcellularLocation>
        <location evidence="1 10">Endoplasmic reticulum membrane</location>
        <topology evidence="1 10">Multi-pass membrane protein</topology>
    </subcellularLocation>
</comment>
<feature type="transmembrane region" description="Helical" evidence="10">
    <location>
        <begin position="161"/>
        <end position="187"/>
    </location>
</feature>
<feature type="transmembrane region" description="Helical" evidence="10">
    <location>
        <begin position="12"/>
        <end position="31"/>
    </location>
</feature>
<feature type="transmembrane region" description="Helical" evidence="10">
    <location>
        <begin position="493"/>
        <end position="514"/>
    </location>
</feature>
<keyword evidence="5 10" id="KW-0808">Transferase</keyword>
<dbReference type="InterPro" id="IPR004856">
    <property type="entry name" value="Glyco_trans_ALG6/ALG8"/>
</dbReference>
<dbReference type="AlphaFoldDB" id="A0AAN4ZBK6"/>
<dbReference type="Pfam" id="PF04493">
    <property type="entry name" value="Endonuclease_5"/>
    <property type="match status" value="1"/>
</dbReference>
<feature type="transmembrane region" description="Helical" evidence="10">
    <location>
        <begin position="318"/>
        <end position="342"/>
    </location>
</feature>